<dbReference type="Proteomes" id="UP000076825">
    <property type="component" value="Chromosome 1"/>
</dbReference>
<proteinExistence type="predicted"/>
<dbReference type="PANTHER" id="PTHR34501">
    <property type="entry name" value="PROTEIN YDDL-RELATED"/>
    <property type="match status" value="1"/>
</dbReference>
<dbReference type="GO" id="GO:0046930">
    <property type="term" value="C:pore complex"/>
    <property type="evidence" value="ECO:0007669"/>
    <property type="project" value="UniProtKB-KW"/>
</dbReference>
<feature type="domain" description="Porin" evidence="12">
    <location>
        <begin position="215"/>
        <end position="549"/>
    </location>
</feature>
<evidence type="ECO:0000259" key="12">
    <source>
        <dbReference type="Pfam" id="PF13609"/>
    </source>
</evidence>
<dbReference type="AlphaFoldDB" id="A0A157NE92"/>
<dbReference type="InterPro" id="IPR023614">
    <property type="entry name" value="Porin_dom_sf"/>
</dbReference>
<evidence type="ECO:0000256" key="6">
    <source>
        <dbReference type="ARBA" id="ARBA00022729"/>
    </source>
</evidence>
<feature type="domain" description="P-type ATPase A" evidence="11">
    <location>
        <begin position="105"/>
        <end position="144"/>
    </location>
</feature>
<keyword evidence="9" id="KW-0472">Membrane</keyword>
<dbReference type="eggNOG" id="COG0474">
    <property type="taxonomic scope" value="Bacteria"/>
</dbReference>
<keyword evidence="5" id="KW-0812">Transmembrane</keyword>
<dbReference type="GO" id="GO:0015288">
    <property type="term" value="F:porin activity"/>
    <property type="evidence" value="ECO:0007669"/>
    <property type="project" value="UniProtKB-KW"/>
</dbReference>
<dbReference type="InterPro" id="IPR050298">
    <property type="entry name" value="Gram-neg_bact_OMP"/>
</dbReference>
<comment type="subunit">
    <text evidence="2">Homotrimer.</text>
</comment>
<dbReference type="Pfam" id="PF00122">
    <property type="entry name" value="E1-E2_ATPase"/>
    <property type="match status" value="1"/>
</dbReference>
<keyword evidence="8" id="KW-0626">Porin</keyword>
<evidence type="ECO:0000256" key="7">
    <source>
        <dbReference type="ARBA" id="ARBA00023065"/>
    </source>
</evidence>
<dbReference type="Gene3D" id="2.70.150.10">
    <property type="entry name" value="Calcium-transporting ATPase, cytoplasmic transduction domain A"/>
    <property type="match status" value="1"/>
</dbReference>
<evidence type="ECO:0000259" key="11">
    <source>
        <dbReference type="Pfam" id="PF00122"/>
    </source>
</evidence>
<accession>A0A157NE92</accession>
<evidence type="ECO:0000313" key="14">
    <source>
        <dbReference type="Proteomes" id="UP000076825"/>
    </source>
</evidence>
<comment type="subcellular location">
    <subcellularLocation>
        <location evidence="1">Cell outer membrane</location>
        <topology evidence="1">Multi-pass membrane protein</topology>
    </subcellularLocation>
</comment>
<organism evidence="13 14">
    <name type="scientific">Bordetella trematum</name>
    <dbReference type="NCBI Taxonomy" id="123899"/>
    <lineage>
        <taxon>Bacteria</taxon>
        <taxon>Pseudomonadati</taxon>
        <taxon>Pseudomonadota</taxon>
        <taxon>Betaproteobacteria</taxon>
        <taxon>Burkholderiales</taxon>
        <taxon>Alcaligenaceae</taxon>
        <taxon>Bordetella</taxon>
    </lineage>
</organism>
<keyword evidence="7" id="KW-0406">Ion transport</keyword>
<dbReference type="CDD" id="cd00342">
    <property type="entry name" value="gram_neg_porins"/>
    <property type="match status" value="1"/>
</dbReference>
<dbReference type="Gene3D" id="2.40.160.10">
    <property type="entry name" value="Porin"/>
    <property type="match status" value="1"/>
</dbReference>
<dbReference type="InterPro" id="IPR059000">
    <property type="entry name" value="ATPase_P-type_domA"/>
</dbReference>
<keyword evidence="10" id="KW-0998">Cell outer membrane</keyword>
<dbReference type="KEGG" id="btrm:SAMEA390648702380"/>
<dbReference type="PANTHER" id="PTHR34501:SF9">
    <property type="entry name" value="MAJOR OUTER MEMBRANE PROTEIN P.IA"/>
    <property type="match status" value="1"/>
</dbReference>
<dbReference type="RefSeq" id="WP_157988187.1">
    <property type="nucleotide sequence ID" value="NZ_CP016340.1"/>
</dbReference>
<evidence type="ECO:0000256" key="4">
    <source>
        <dbReference type="ARBA" id="ARBA00022452"/>
    </source>
</evidence>
<dbReference type="eggNOG" id="COG3203">
    <property type="taxonomic scope" value="Bacteria"/>
</dbReference>
<dbReference type="GeneID" id="56590358"/>
<dbReference type="SUPFAM" id="SSF56935">
    <property type="entry name" value="Porins"/>
    <property type="match status" value="1"/>
</dbReference>
<dbReference type="EMBL" id="LT546645">
    <property type="protein sequence ID" value="SAI70705.1"/>
    <property type="molecule type" value="Genomic_DNA"/>
</dbReference>
<evidence type="ECO:0000256" key="5">
    <source>
        <dbReference type="ARBA" id="ARBA00022692"/>
    </source>
</evidence>
<keyword evidence="3" id="KW-0813">Transport</keyword>
<evidence type="ECO:0000256" key="8">
    <source>
        <dbReference type="ARBA" id="ARBA00023114"/>
    </source>
</evidence>
<sequence length="576" mass="61306">MQAIFSPSRFSAPVSRQATLRVLRRAQCALRQFSSRTAADSLAVLGSTPQGLAFDEVLRRLMRHGPNRLCVPPASAADLRGLALRLGDAMCTVRRRFALYDLPDGLRRVPAHQLVRGDVICLSAGERVPADVRLLSSDGLVLERAILQPWPDASAMGDRVAAGSAVALVVATGQATVLGMLLRGRARGPSWRTRLYEALAAGVGRLRTLSAGGVAAILTAGAIPADSLGETSLSLYGTLDSGLAWTHVSGQGTRNGLLSGGQTDSLWGLRGQEDLGGGAYASFALEGGLDLVSGQAEDSGRLFNYQSWLGLGNATLGELRLGRQYTVGQAFVSEIEVGSWKDFGMGALLRAADNYQVSDMISWRSPLWAGLQLGGSYSPNAGESAAGQGRTGLYSLAARYESGPWLLAASFERMGRVGLAGQSEGRHPQAWQLGLSYDLEVLRLALGWSRQRNGFVGRDGDEGPASLQARGLEGLGPAEFIDGGKLDAWYVGAGMPLGAGELQVQWSLGRPDWRWQDSGARARRIQVMSLGYVHPLSARTSLYAFAAHGRHYAMETAVGADEPRVSRVALGLTHHF</sequence>
<dbReference type="PATRIC" id="fig|123899.6.peg.2367"/>
<dbReference type="InterPro" id="IPR033900">
    <property type="entry name" value="Gram_neg_porin_domain"/>
</dbReference>
<keyword evidence="14" id="KW-1185">Reference proteome</keyword>
<evidence type="ECO:0000256" key="1">
    <source>
        <dbReference type="ARBA" id="ARBA00004571"/>
    </source>
</evidence>
<keyword evidence="4" id="KW-1134">Transmembrane beta strand</keyword>
<evidence type="ECO:0000256" key="3">
    <source>
        <dbReference type="ARBA" id="ARBA00022448"/>
    </source>
</evidence>
<gene>
    <name evidence="13" type="primary">ompQ_2</name>
    <name evidence="13" type="ORF">SAMEA3906487_02380</name>
</gene>
<keyword evidence="6" id="KW-0732">Signal</keyword>
<dbReference type="InterPro" id="IPR008250">
    <property type="entry name" value="ATPase_P-typ_transduc_dom_A_sf"/>
</dbReference>
<evidence type="ECO:0000256" key="2">
    <source>
        <dbReference type="ARBA" id="ARBA00011233"/>
    </source>
</evidence>
<name>A0A157NE92_9BORD</name>
<dbReference type="STRING" id="123899.SAMEA3906487_02380"/>
<evidence type="ECO:0000256" key="10">
    <source>
        <dbReference type="ARBA" id="ARBA00023237"/>
    </source>
</evidence>
<dbReference type="Pfam" id="PF13609">
    <property type="entry name" value="Porin_4"/>
    <property type="match status" value="1"/>
</dbReference>
<reference evidence="13 14" key="1">
    <citation type="submission" date="2016-04" db="EMBL/GenBank/DDBJ databases">
        <authorList>
            <consortium name="Pathogen Informatics"/>
        </authorList>
    </citation>
    <scope>NUCLEOTIDE SEQUENCE [LARGE SCALE GENOMIC DNA]</scope>
    <source>
        <strain evidence="13 14">H044680328</strain>
    </source>
</reference>
<dbReference type="GO" id="GO:0009279">
    <property type="term" value="C:cell outer membrane"/>
    <property type="evidence" value="ECO:0007669"/>
    <property type="project" value="UniProtKB-SubCell"/>
</dbReference>
<evidence type="ECO:0000256" key="9">
    <source>
        <dbReference type="ARBA" id="ARBA00023136"/>
    </source>
</evidence>
<dbReference type="SUPFAM" id="SSF81653">
    <property type="entry name" value="Calcium ATPase, transduction domain A"/>
    <property type="match status" value="1"/>
</dbReference>
<dbReference type="GO" id="GO:0006811">
    <property type="term" value="P:monoatomic ion transport"/>
    <property type="evidence" value="ECO:0007669"/>
    <property type="project" value="UniProtKB-KW"/>
</dbReference>
<protein>
    <submittedName>
        <fullName evidence="13">Outer membrane porin protein OmpQ</fullName>
    </submittedName>
</protein>
<evidence type="ECO:0000313" key="13">
    <source>
        <dbReference type="EMBL" id="SAI70705.1"/>
    </source>
</evidence>